<comment type="caution">
    <text evidence="9">The sequence shown here is derived from an EMBL/GenBank/DDBJ whole genome shotgun (WGS) entry which is preliminary data.</text>
</comment>
<dbReference type="InterPro" id="IPR035906">
    <property type="entry name" value="MetI-like_sf"/>
</dbReference>
<dbReference type="SUPFAM" id="SSF161098">
    <property type="entry name" value="MetI-like"/>
    <property type="match status" value="1"/>
</dbReference>
<feature type="transmembrane region" description="Helical" evidence="7">
    <location>
        <begin position="228"/>
        <end position="254"/>
    </location>
</feature>
<dbReference type="GO" id="GO:0005886">
    <property type="term" value="C:plasma membrane"/>
    <property type="evidence" value="ECO:0007669"/>
    <property type="project" value="UniProtKB-SubCell"/>
</dbReference>
<dbReference type="Pfam" id="PF00528">
    <property type="entry name" value="BPD_transp_1"/>
    <property type="match status" value="1"/>
</dbReference>
<dbReference type="PROSITE" id="PS50928">
    <property type="entry name" value="ABC_TM1"/>
    <property type="match status" value="1"/>
</dbReference>
<name>A0A512E2D9_9PROT</name>
<feature type="transmembrane region" description="Helical" evidence="7">
    <location>
        <begin position="101"/>
        <end position="124"/>
    </location>
</feature>
<keyword evidence="6 7" id="KW-0472">Membrane</keyword>
<dbReference type="InterPro" id="IPR000515">
    <property type="entry name" value="MetI-like"/>
</dbReference>
<keyword evidence="10" id="KW-1185">Reference proteome</keyword>
<feature type="transmembrane region" description="Helical" evidence="7">
    <location>
        <begin position="9"/>
        <end position="30"/>
    </location>
</feature>
<evidence type="ECO:0000256" key="4">
    <source>
        <dbReference type="ARBA" id="ARBA00022692"/>
    </source>
</evidence>
<dbReference type="RefSeq" id="WP_044435679.1">
    <property type="nucleotide sequence ID" value="NZ_BJYZ01000053.1"/>
</dbReference>
<keyword evidence="3" id="KW-1003">Cell membrane</keyword>
<dbReference type="InterPro" id="IPR045621">
    <property type="entry name" value="BPD_transp_1_N"/>
</dbReference>
<dbReference type="Gene3D" id="1.10.3720.10">
    <property type="entry name" value="MetI-like"/>
    <property type="match status" value="1"/>
</dbReference>
<protein>
    <submittedName>
        <fullName evidence="9">Peptide ABC transporter permease</fullName>
    </submittedName>
</protein>
<comment type="subcellular location">
    <subcellularLocation>
        <location evidence="1 7">Cell membrane</location>
        <topology evidence="1 7">Multi-pass membrane protein</topology>
    </subcellularLocation>
</comment>
<dbReference type="PANTHER" id="PTHR43163">
    <property type="entry name" value="DIPEPTIDE TRANSPORT SYSTEM PERMEASE PROTEIN DPPB-RELATED"/>
    <property type="match status" value="1"/>
</dbReference>
<keyword evidence="4 7" id="KW-0812">Transmembrane</keyword>
<feature type="transmembrane region" description="Helical" evidence="7">
    <location>
        <begin position="171"/>
        <end position="190"/>
    </location>
</feature>
<dbReference type="AlphaFoldDB" id="A0A512E2D9"/>
<accession>A0A512E2D9</accession>
<evidence type="ECO:0000256" key="1">
    <source>
        <dbReference type="ARBA" id="ARBA00004651"/>
    </source>
</evidence>
<comment type="similarity">
    <text evidence="7">Belongs to the binding-protein-dependent transport system permease family.</text>
</comment>
<gene>
    <name evidence="9" type="ORF">SAE02_70330</name>
</gene>
<feature type="transmembrane region" description="Helical" evidence="7">
    <location>
        <begin position="136"/>
        <end position="159"/>
    </location>
</feature>
<evidence type="ECO:0000256" key="6">
    <source>
        <dbReference type="ARBA" id="ARBA00023136"/>
    </source>
</evidence>
<evidence type="ECO:0000256" key="7">
    <source>
        <dbReference type="RuleBase" id="RU363032"/>
    </source>
</evidence>
<dbReference type="EMBL" id="BJYZ01000053">
    <property type="protein sequence ID" value="GEO42885.1"/>
    <property type="molecule type" value="Genomic_DNA"/>
</dbReference>
<keyword evidence="2 7" id="KW-0813">Transport</keyword>
<evidence type="ECO:0000313" key="9">
    <source>
        <dbReference type="EMBL" id="GEO42885.1"/>
    </source>
</evidence>
<evidence type="ECO:0000256" key="2">
    <source>
        <dbReference type="ARBA" id="ARBA00022448"/>
    </source>
</evidence>
<evidence type="ECO:0000256" key="3">
    <source>
        <dbReference type="ARBA" id="ARBA00022475"/>
    </source>
</evidence>
<evidence type="ECO:0000256" key="5">
    <source>
        <dbReference type="ARBA" id="ARBA00022989"/>
    </source>
</evidence>
<dbReference type="Proteomes" id="UP000321523">
    <property type="component" value="Unassembled WGS sequence"/>
</dbReference>
<reference evidence="9 10" key="1">
    <citation type="submission" date="2019-07" db="EMBL/GenBank/DDBJ databases">
        <title>Whole genome shotgun sequence of Skermanella aerolata NBRC 106429.</title>
        <authorList>
            <person name="Hosoyama A."/>
            <person name="Uohara A."/>
            <person name="Ohji S."/>
            <person name="Ichikawa N."/>
        </authorList>
    </citation>
    <scope>NUCLEOTIDE SEQUENCE [LARGE SCALE GENOMIC DNA]</scope>
    <source>
        <strain evidence="9 10">NBRC 106429</strain>
    </source>
</reference>
<feature type="domain" description="ABC transmembrane type-1" evidence="8">
    <location>
        <begin position="97"/>
        <end position="297"/>
    </location>
</feature>
<evidence type="ECO:0000313" key="10">
    <source>
        <dbReference type="Proteomes" id="UP000321523"/>
    </source>
</evidence>
<dbReference type="Pfam" id="PF19300">
    <property type="entry name" value="BPD_transp_1_N"/>
    <property type="match status" value="1"/>
</dbReference>
<dbReference type="OrthoDB" id="7834831at2"/>
<organism evidence="9 10">
    <name type="scientific">Skermanella aerolata</name>
    <dbReference type="NCBI Taxonomy" id="393310"/>
    <lineage>
        <taxon>Bacteria</taxon>
        <taxon>Pseudomonadati</taxon>
        <taxon>Pseudomonadota</taxon>
        <taxon>Alphaproteobacteria</taxon>
        <taxon>Rhodospirillales</taxon>
        <taxon>Azospirillaceae</taxon>
        <taxon>Skermanella</taxon>
    </lineage>
</organism>
<proteinExistence type="inferred from homology"/>
<evidence type="ECO:0000259" key="8">
    <source>
        <dbReference type="PROSITE" id="PS50928"/>
    </source>
</evidence>
<dbReference type="CDD" id="cd06261">
    <property type="entry name" value="TM_PBP2"/>
    <property type="match status" value="1"/>
</dbReference>
<keyword evidence="5 7" id="KW-1133">Transmembrane helix</keyword>
<dbReference type="PANTHER" id="PTHR43163:SF6">
    <property type="entry name" value="DIPEPTIDE TRANSPORT SYSTEM PERMEASE PROTEIN DPPB-RELATED"/>
    <property type="match status" value="1"/>
</dbReference>
<sequence length="307" mass="33321">MWQFIGRRVALGVLTIFITTVAVTLLIHLVPGDPVQIMYAQSQGTTPEQIEQIRTSLGLDRSIPEQYVRFVGRLLEGDLGVTVRGRQPVLDLLLQRLPNTLALAFSAMAVAAVLGLPLGFLAAYRRGTMLDTALMTLAIAGVSVPHFWLGLLLLFAFAVELQWLPVAGTGPLNLVLPALTLGLSNAAIVARMTRSSMIDVMSQDFVRTAHAKGLPKAMVLERHVLRAGLVPIITMAGLQFAAMMGGAIVVENIFAWNGVGRLAIEAIFQRDYPMIQGFILVFATVVVVMSILLDVVYALVDPRIRRG</sequence>
<dbReference type="GO" id="GO:0055085">
    <property type="term" value="P:transmembrane transport"/>
    <property type="evidence" value="ECO:0007669"/>
    <property type="project" value="InterPro"/>
</dbReference>
<feature type="transmembrane region" description="Helical" evidence="7">
    <location>
        <begin position="274"/>
        <end position="300"/>
    </location>
</feature>